<dbReference type="InterPro" id="IPR050176">
    <property type="entry name" value="LTTR"/>
</dbReference>
<comment type="caution">
    <text evidence="6">The sequence shown here is derived from an EMBL/GenBank/DDBJ whole genome shotgun (WGS) entry which is preliminary data.</text>
</comment>
<evidence type="ECO:0000313" key="7">
    <source>
        <dbReference type="Proteomes" id="UP001226867"/>
    </source>
</evidence>
<sequence length="322" mass="34184">MASPVFDLDVLRSFATGMALGSYARAADRLGRSTSAVSAQLKKLEAQAGTALFRKAGRGLALTDAGQTMLAYAHRLLELNDEAAAAMRGARLHGLVRLGLQEDFGETLLPGVLGRFTRAHPQVRVEACMARCTELRERLSLGKLDLALVWETGNQAPLPHGECVLEAPLQWIGAASDHAAERPPWWPKGRAGGGRHAQPLPLVLLDAPCPVREMTTAALDRAGIPWRHGFSSSSLAALWAASAAGLGLTVRTSFGLPRSVEVLDASAAGLPELPAISLWLYRAQAQPEATVARLADLLRQALPQSEAPTRQTAASRPQGVPA</sequence>
<dbReference type="SUPFAM" id="SSF46785">
    <property type="entry name" value="Winged helix' DNA-binding domain"/>
    <property type="match status" value="1"/>
</dbReference>
<evidence type="ECO:0000259" key="5">
    <source>
        <dbReference type="PROSITE" id="PS50931"/>
    </source>
</evidence>
<keyword evidence="7" id="KW-1185">Reference proteome</keyword>
<dbReference type="PANTHER" id="PTHR30579:SF7">
    <property type="entry name" value="HTH-TYPE TRANSCRIPTIONAL REGULATOR LRHA-RELATED"/>
    <property type="match status" value="1"/>
</dbReference>
<dbReference type="Gene3D" id="1.10.10.10">
    <property type="entry name" value="Winged helix-like DNA-binding domain superfamily/Winged helix DNA-binding domain"/>
    <property type="match status" value="1"/>
</dbReference>
<proteinExistence type="inferred from homology"/>
<dbReference type="PANTHER" id="PTHR30579">
    <property type="entry name" value="TRANSCRIPTIONAL REGULATOR"/>
    <property type="match status" value="1"/>
</dbReference>
<evidence type="ECO:0000256" key="4">
    <source>
        <dbReference type="ARBA" id="ARBA00023163"/>
    </source>
</evidence>
<dbReference type="SUPFAM" id="SSF53850">
    <property type="entry name" value="Periplasmic binding protein-like II"/>
    <property type="match status" value="1"/>
</dbReference>
<name>A0ABT9S2P6_9BURK</name>
<dbReference type="Proteomes" id="UP001226867">
    <property type="component" value="Unassembled WGS sequence"/>
</dbReference>
<dbReference type="Gene3D" id="3.40.190.10">
    <property type="entry name" value="Periplasmic binding protein-like II"/>
    <property type="match status" value="2"/>
</dbReference>
<dbReference type="Pfam" id="PF03466">
    <property type="entry name" value="LysR_substrate"/>
    <property type="match status" value="1"/>
</dbReference>
<reference evidence="6 7" key="1">
    <citation type="submission" date="2023-07" db="EMBL/GenBank/DDBJ databases">
        <title>Sorghum-associated microbial communities from plants grown in Nebraska, USA.</title>
        <authorList>
            <person name="Schachtman D."/>
        </authorList>
    </citation>
    <scope>NUCLEOTIDE SEQUENCE [LARGE SCALE GENOMIC DNA]</scope>
    <source>
        <strain evidence="6 7">DS1607</strain>
    </source>
</reference>
<keyword evidence="3 6" id="KW-0238">DNA-binding</keyword>
<evidence type="ECO:0000256" key="3">
    <source>
        <dbReference type="ARBA" id="ARBA00023125"/>
    </source>
</evidence>
<dbReference type="PROSITE" id="PS50931">
    <property type="entry name" value="HTH_LYSR"/>
    <property type="match status" value="1"/>
</dbReference>
<evidence type="ECO:0000256" key="2">
    <source>
        <dbReference type="ARBA" id="ARBA00023015"/>
    </source>
</evidence>
<accession>A0ABT9S2P6</accession>
<evidence type="ECO:0000313" key="6">
    <source>
        <dbReference type="EMBL" id="MDP9898051.1"/>
    </source>
</evidence>
<dbReference type="InterPro" id="IPR036388">
    <property type="entry name" value="WH-like_DNA-bd_sf"/>
</dbReference>
<keyword evidence="4" id="KW-0804">Transcription</keyword>
<dbReference type="Pfam" id="PF00126">
    <property type="entry name" value="HTH_1"/>
    <property type="match status" value="1"/>
</dbReference>
<dbReference type="GO" id="GO:0003677">
    <property type="term" value="F:DNA binding"/>
    <property type="evidence" value="ECO:0007669"/>
    <property type="project" value="UniProtKB-KW"/>
</dbReference>
<protein>
    <submittedName>
        <fullName evidence="6">DNA-binding transcriptional LysR family regulator</fullName>
    </submittedName>
</protein>
<keyword evidence="2" id="KW-0805">Transcription regulation</keyword>
<dbReference type="RefSeq" id="WP_307687872.1">
    <property type="nucleotide sequence ID" value="NZ_JAUSRO010000001.1"/>
</dbReference>
<dbReference type="InterPro" id="IPR005119">
    <property type="entry name" value="LysR_subst-bd"/>
</dbReference>
<comment type="similarity">
    <text evidence="1">Belongs to the LysR transcriptional regulatory family.</text>
</comment>
<gene>
    <name evidence="6" type="ORF">J2W36_000284</name>
</gene>
<dbReference type="InterPro" id="IPR000847">
    <property type="entry name" value="LysR_HTH_N"/>
</dbReference>
<feature type="domain" description="HTH lysR-type" evidence="5">
    <location>
        <begin position="6"/>
        <end position="63"/>
    </location>
</feature>
<dbReference type="InterPro" id="IPR036390">
    <property type="entry name" value="WH_DNA-bd_sf"/>
</dbReference>
<organism evidence="6 7">
    <name type="scientific">Variovorax ginsengisoli</name>
    <dbReference type="NCBI Taxonomy" id="363844"/>
    <lineage>
        <taxon>Bacteria</taxon>
        <taxon>Pseudomonadati</taxon>
        <taxon>Pseudomonadota</taxon>
        <taxon>Betaproteobacteria</taxon>
        <taxon>Burkholderiales</taxon>
        <taxon>Comamonadaceae</taxon>
        <taxon>Variovorax</taxon>
    </lineage>
</organism>
<dbReference type="EMBL" id="JAUSRO010000001">
    <property type="protein sequence ID" value="MDP9898051.1"/>
    <property type="molecule type" value="Genomic_DNA"/>
</dbReference>
<evidence type="ECO:0000256" key="1">
    <source>
        <dbReference type="ARBA" id="ARBA00009437"/>
    </source>
</evidence>